<proteinExistence type="predicted"/>
<evidence type="ECO:0000313" key="3">
    <source>
        <dbReference type="Proteomes" id="UP000298138"/>
    </source>
</evidence>
<gene>
    <name evidence="2" type="ORF">EX30DRAFT_375052</name>
</gene>
<name>A0A4S2MJJ3_9PEZI</name>
<dbReference type="EMBL" id="ML220162">
    <property type="protein sequence ID" value="TGZ76955.1"/>
    <property type="molecule type" value="Genomic_DNA"/>
</dbReference>
<feature type="compositionally biased region" description="Basic and acidic residues" evidence="1">
    <location>
        <begin position="197"/>
        <end position="253"/>
    </location>
</feature>
<accession>A0A4S2MJJ3</accession>
<evidence type="ECO:0000313" key="2">
    <source>
        <dbReference type="EMBL" id="TGZ76955.1"/>
    </source>
</evidence>
<organism evidence="2 3">
    <name type="scientific">Ascodesmis nigricans</name>
    <dbReference type="NCBI Taxonomy" id="341454"/>
    <lineage>
        <taxon>Eukaryota</taxon>
        <taxon>Fungi</taxon>
        <taxon>Dikarya</taxon>
        <taxon>Ascomycota</taxon>
        <taxon>Pezizomycotina</taxon>
        <taxon>Pezizomycetes</taxon>
        <taxon>Pezizales</taxon>
        <taxon>Ascodesmidaceae</taxon>
        <taxon>Ascodesmis</taxon>
    </lineage>
</organism>
<dbReference type="AlphaFoldDB" id="A0A4S2MJJ3"/>
<sequence>MYFNSAWAEHCVGSAVTTREGLWRHDLGEKGQLRKSGTVVAGWKGYVEVMKDQNKSHWVDVAVAIDDLNRRGNKLKLPGSGAIDLDKVGWKVPIPGQKVGYEGDPANVRSTEFSRSGDSGAAILAADGSAIVGVMFASGISNEGRLVDVTYFIPAGRAAGTVNTLLGETVLKSLTPAQDFNIIHRSKYEPRTVSSTDGEKLVATDDEKSATEEEKKTEQSVKEEKRKKEHVGKKEKDKNNRQSGKKAVEEMEKRKSHQKSTGMITQSLRSISRGGNCYLTLQLCI</sequence>
<protein>
    <submittedName>
        <fullName evidence="2">Uncharacterized protein</fullName>
    </submittedName>
</protein>
<reference evidence="2 3" key="1">
    <citation type="submission" date="2019-04" db="EMBL/GenBank/DDBJ databases">
        <title>Comparative genomics and transcriptomics to analyze fruiting body development in filamentous ascomycetes.</title>
        <authorList>
            <consortium name="DOE Joint Genome Institute"/>
            <person name="Lutkenhaus R."/>
            <person name="Traeger S."/>
            <person name="Breuer J."/>
            <person name="Kuo A."/>
            <person name="Lipzen A."/>
            <person name="Pangilinan J."/>
            <person name="Dilworth D."/>
            <person name="Sandor L."/>
            <person name="Poggeler S."/>
            <person name="Barry K."/>
            <person name="Grigoriev I.V."/>
            <person name="Nowrousian M."/>
        </authorList>
    </citation>
    <scope>NUCLEOTIDE SEQUENCE [LARGE SCALE GENOMIC DNA]</scope>
    <source>
        <strain evidence="2 3">CBS 389.68</strain>
    </source>
</reference>
<dbReference type="Proteomes" id="UP000298138">
    <property type="component" value="Unassembled WGS sequence"/>
</dbReference>
<dbReference type="InParanoid" id="A0A4S2MJJ3"/>
<keyword evidence="3" id="KW-1185">Reference proteome</keyword>
<feature type="region of interest" description="Disordered" evidence="1">
    <location>
        <begin position="191"/>
        <end position="267"/>
    </location>
</feature>
<evidence type="ECO:0000256" key="1">
    <source>
        <dbReference type="SAM" id="MobiDB-lite"/>
    </source>
</evidence>